<proteinExistence type="predicted"/>
<dbReference type="EMBL" id="NVUU01000009">
    <property type="protein sequence ID" value="PCI95765.1"/>
    <property type="molecule type" value="Genomic_DNA"/>
</dbReference>
<protein>
    <submittedName>
        <fullName evidence="1">Uncharacterized protein</fullName>
    </submittedName>
</protein>
<dbReference type="Proteomes" id="UP000217838">
    <property type="component" value="Unassembled WGS sequence"/>
</dbReference>
<comment type="caution">
    <text evidence="1">The sequence shown here is derived from an EMBL/GenBank/DDBJ whole genome shotgun (WGS) entry which is preliminary data.</text>
</comment>
<organism evidence="1 2">
    <name type="scientific">Aerophobetes bacterium</name>
    <dbReference type="NCBI Taxonomy" id="2030807"/>
    <lineage>
        <taxon>Bacteria</taxon>
        <taxon>Candidatus Aerophobota</taxon>
    </lineage>
</organism>
<evidence type="ECO:0000313" key="1">
    <source>
        <dbReference type="EMBL" id="PCI95765.1"/>
    </source>
</evidence>
<gene>
    <name evidence="1" type="ORF">COB11_01230</name>
</gene>
<name>A0A2A4YN72_UNCAE</name>
<dbReference type="AlphaFoldDB" id="A0A2A4YN72"/>
<sequence length="145" mass="16033">MSACILYVLGKGVDQHKATLLIRGSLDVSTMASSGGKKKTSSFAISYSPGDTAQNVKHLIAEKMGILLTHIKLFVSREALHERVFVEITEDEKVVGDVSDRVDSIWLDLRFSCTKDAATCENFDALTQKCEYLISLNKQNVFICD</sequence>
<reference evidence="2" key="1">
    <citation type="submission" date="2017-08" db="EMBL/GenBank/DDBJ databases">
        <title>A dynamic microbial community with high functional redundancy inhabits the cold, oxic subseafloor aquifer.</title>
        <authorList>
            <person name="Tully B.J."/>
            <person name="Wheat C.G."/>
            <person name="Glazer B.T."/>
            <person name="Huber J.A."/>
        </authorList>
    </citation>
    <scope>NUCLEOTIDE SEQUENCE [LARGE SCALE GENOMIC DNA]</scope>
</reference>
<accession>A0A2A4YN72</accession>
<evidence type="ECO:0000313" key="2">
    <source>
        <dbReference type="Proteomes" id="UP000217838"/>
    </source>
</evidence>